<reference evidence="7" key="2">
    <citation type="journal article" date="2021" name="PeerJ">
        <title>Extensive microbial diversity within the chicken gut microbiome revealed by metagenomics and culture.</title>
        <authorList>
            <person name="Gilroy R."/>
            <person name="Ravi A."/>
            <person name="Getino M."/>
            <person name="Pursley I."/>
            <person name="Horton D.L."/>
            <person name="Alikhan N.F."/>
            <person name="Baker D."/>
            <person name="Gharbi K."/>
            <person name="Hall N."/>
            <person name="Watson M."/>
            <person name="Adriaenssens E.M."/>
            <person name="Foster-Nyarko E."/>
            <person name="Jarju S."/>
            <person name="Secka A."/>
            <person name="Antonio M."/>
            <person name="Oren A."/>
            <person name="Chaudhuri R.R."/>
            <person name="La Ragione R."/>
            <person name="Hildebrand F."/>
            <person name="Pallen M.J."/>
        </authorList>
    </citation>
    <scope>NUCLEOTIDE SEQUENCE</scope>
    <source>
        <strain evidence="7">B3-2255</strain>
    </source>
</reference>
<sequence length="193" mass="20879">MKMKRGTISILTFAAAVLALSQISACTSQSLETTYATLEESIDRYIASHFSDSVAYTIHRNAGSNRVTVNPSDSAGFEIPSDTLMAGGTVVFDYALYLFGNSFPPQDMIAATTEELAGQGGIWGDSTTFVPVTVNLSDKHLLPGLRNGLLGVYAGEECYILFSAKYGFGNKEINAIPKMSSLMYHVWVHSIEN</sequence>
<reference evidence="7" key="1">
    <citation type="submission" date="2020-10" db="EMBL/GenBank/DDBJ databases">
        <authorList>
            <person name="Gilroy R."/>
        </authorList>
    </citation>
    <scope>NUCLEOTIDE SEQUENCE</scope>
    <source>
        <strain evidence="7">B3-2255</strain>
    </source>
</reference>
<dbReference type="Gene3D" id="3.10.50.40">
    <property type="match status" value="1"/>
</dbReference>
<dbReference type="EC" id="5.2.1.8" evidence="4"/>
<dbReference type="InterPro" id="IPR046357">
    <property type="entry name" value="PPIase_dom_sf"/>
</dbReference>
<comment type="catalytic activity">
    <reaction evidence="1 3 4">
        <text>[protein]-peptidylproline (omega=180) = [protein]-peptidylproline (omega=0)</text>
        <dbReference type="Rhea" id="RHEA:16237"/>
        <dbReference type="Rhea" id="RHEA-COMP:10747"/>
        <dbReference type="Rhea" id="RHEA-COMP:10748"/>
        <dbReference type="ChEBI" id="CHEBI:83833"/>
        <dbReference type="ChEBI" id="CHEBI:83834"/>
        <dbReference type="EC" id="5.2.1.8"/>
    </reaction>
</comment>
<dbReference type="EMBL" id="JADILY010000106">
    <property type="protein sequence ID" value="MBO8481916.1"/>
    <property type="molecule type" value="Genomic_DNA"/>
</dbReference>
<accession>A0A9D9J1G1</accession>
<dbReference type="PROSITE" id="PS50059">
    <property type="entry name" value="FKBP_PPIASE"/>
    <property type="match status" value="1"/>
</dbReference>
<organism evidence="7 8">
    <name type="scientific">Candidatus Merdivivens faecigallinarum</name>
    <dbReference type="NCBI Taxonomy" id="2840871"/>
    <lineage>
        <taxon>Bacteria</taxon>
        <taxon>Pseudomonadati</taxon>
        <taxon>Bacteroidota</taxon>
        <taxon>Bacteroidia</taxon>
        <taxon>Bacteroidales</taxon>
        <taxon>Muribaculaceae</taxon>
        <taxon>Muribaculaceae incertae sedis</taxon>
        <taxon>Candidatus Merdivivens</taxon>
    </lineage>
</organism>
<evidence type="ECO:0000259" key="6">
    <source>
        <dbReference type="PROSITE" id="PS50059"/>
    </source>
</evidence>
<feature type="domain" description="PPIase FKBP-type" evidence="6">
    <location>
        <begin position="87"/>
        <end position="192"/>
    </location>
</feature>
<proteinExistence type="inferred from homology"/>
<keyword evidence="5" id="KW-0732">Signal</keyword>
<feature type="signal peptide" evidence="5">
    <location>
        <begin position="1"/>
        <end position="25"/>
    </location>
</feature>
<dbReference type="Proteomes" id="UP000823772">
    <property type="component" value="Unassembled WGS sequence"/>
</dbReference>
<evidence type="ECO:0000256" key="4">
    <source>
        <dbReference type="RuleBase" id="RU003915"/>
    </source>
</evidence>
<evidence type="ECO:0000313" key="7">
    <source>
        <dbReference type="EMBL" id="MBO8481916.1"/>
    </source>
</evidence>
<evidence type="ECO:0000256" key="1">
    <source>
        <dbReference type="ARBA" id="ARBA00000971"/>
    </source>
</evidence>
<feature type="chain" id="PRO_5038978593" description="Peptidyl-prolyl cis-trans isomerase" evidence="5">
    <location>
        <begin position="26"/>
        <end position="193"/>
    </location>
</feature>
<dbReference type="AlphaFoldDB" id="A0A9D9J1G1"/>
<evidence type="ECO:0000256" key="3">
    <source>
        <dbReference type="PROSITE-ProRule" id="PRU00277"/>
    </source>
</evidence>
<comment type="similarity">
    <text evidence="4">Belongs to the FKBP-type PPIase family.</text>
</comment>
<dbReference type="GO" id="GO:0003755">
    <property type="term" value="F:peptidyl-prolyl cis-trans isomerase activity"/>
    <property type="evidence" value="ECO:0007669"/>
    <property type="project" value="UniProtKB-UniRule"/>
</dbReference>
<gene>
    <name evidence="7" type="ORF">IAC87_05155</name>
</gene>
<keyword evidence="3 4" id="KW-0413">Isomerase</keyword>
<keyword evidence="2 3" id="KW-0697">Rotamase</keyword>
<dbReference type="Pfam" id="PF00254">
    <property type="entry name" value="FKBP_C"/>
    <property type="match status" value="1"/>
</dbReference>
<evidence type="ECO:0000256" key="5">
    <source>
        <dbReference type="SAM" id="SignalP"/>
    </source>
</evidence>
<protein>
    <recommendedName>
        <fullName evidence="4">Peptidyl-prolyl cis-trans isomerase</fullName>
        <ecNumber evidence="4">5.2.1.8</ecNumber>
    </recommendedName>
</protein>
<dbReference type="SUPFAM" id="SSF54534">
    <property type="entry name" value="FKBP-like"/>
    <property type="match status" value="1"/>
</dbReference>
<name>A0A9D9J1G1_9BACT</name>
<comment type="caution">
    <text evidence="7">The sequence shown here is derived from an EMBL/GenBank/DDBJ whole genome shotgun (WGS) entry which is preliminary data.</text>
</comment>
<evidence type="ECO:0000313" key="8">
    <source>
        <dbReference type="Proteomes" id="UP000823772"/>
    </source>
</evidence>
<evidence type="ECO:0000256" key="2">
    <source>
        <dbReference type="ARBA" id="ARBA00023110"/>
    </source>
</evidence>
<dbReference type="InterPro" id="IPR001179">
    <property type="entry name" value="PPIase_FKBP_dom"/>
</dbReference>